<dbReference type="EMBL" id="LSYV01000015">
    <property type="protein sequence ID" value="KXZ51050.1"/>
    <property type="molecule type" value="Genomic_DNA"/>
</dbReference>
<evidence type="ECO:0000256" key="2">
    <source>
        <dbReference type="SAM" id="Coils"/>
    </source>
</evidence>
<dbReference type="AlphaFoldDB" id="A0A150GP02"/>
<dbReference type="InterPro" id="IPR001164">
    <property type="entry name" value="ArfGAP_dom"/>
</dbReference>
<dbReference type="SUPFAM" id="SSF57863">
    <property type="entry name" value="ArfGap/RecO-like zinc finger"/>
    <property type="match status" value="1"/>
</dbReference>
<feature type="compositionally biased region" description="Gly residues" evidence="3">
    <location>
        <begin position="380"/>
        <end position="391"/>
    </location>
</feature>
<keyword evidence="1" id="KW-0863">Zinc-finger</keyword>
<keyword evidence="6" id="KW-1185">Reference proteome</keyword>
<evidence type="ECO:0000259" key="4">
    <source>
        <dbReference type="PROSITE" id="PS50115"/>
    </source>
</evidence>
<feature type="compositionally biased region" description="Low complexity" evidence="3">
    <location>
        <begin position="476"/>
        <end position="513"/>
    </location>
</feature>
<feature type="region of interest" description="Disordered" evidence="3">
    <location>
        <begin position="973"/>
        <end position="1033"/>
    </location>
</feature>
<keyword evidence="2" id="KW-0175">Coiled coil</keyword>
<keyword evidence="1" id="KW-0479">Metal-binding</keyword>
<dbReference type="SMART" id="SM00105">
    <property type="entry name" value="ArfGap"/>
    <property type="match status" value="1"/>
</dbReference>
<feature type="domain" description="Arf-GAP" evidence="4">
    <location>
        <begin position="4"/>
        <end position="125"/>
    </location>
</feature>
<dbReference type="Pfam" id="PF01412">
    <property type="entry name" value="ArfGap"/>
    <property type="match status" value="1"/>
</dbReference>
<feature type="region of interest" description="Disordered" evidence="3">
    <location>
        <begin position="121"/>
        <end position="205"/>
    </location>
</feature>
<protein>
    <recommendedName>
        <fullName evidence="4">Arf-GAP domain-containing protein</fullName>
    </recommendedName>
</protein>
<gene>
    <name evidence="5" type="ORF">GPECTOR_14g37</name>
</gene>
<dbReference type="Proteomes" id="UP000075714">
    <property type="component" value="Unassembled WGS sequence"/>
</dbReference>
<feature type="region of interest" description="Disordered" evidence="3">
    <location>
        <begin position="336"/>
        <end position="391"/>
    </location>
</feature>
<feature type="compositionally biased region" description="Low complexity" evidence="3">
    <location>
        <begin position="337"/>
        <end position="353"/>
    </location>
</feature>
<dbReference type="Pfam" id="PF25074">
    <property type="entry name" value="DUF7798"/>
    <property type="match status" value="1"/>
</dbReference>
<reference evidence="6" key="1">
    <citation type="journal article" date="2016" name="Nat. Commun.">
        <title>The Gonium pectorale genome demonstrates co-option of cell cycle regulation during the evolution of multicellularity.</title>
        <authorList>
            <person name="Hanschen E.R."/>
            <person name="Marriage T.N."/>
            <person name="Ferris P.J."/>
            <person name="Hamaji T."/>
            <person name="Toyoda A."/>
            <person name="Fujiyama A."/>
            <person name="Neme R."/>
            <person name="Noguchi H."/>
            <person name="Minakuchi Y."/>
            <person name="Suzuki M."/>
            <person name="Kawai-Toyooka H."/>
            <person name="Smith D.R."/>
            <person name="Sparks H."/>
            <person name="Anderson J."/>
            <person name="Bakaric R."/>
            <person name="Luria V."/>
            <person name="Karger A."/>
            <person name="Kirschner M.W."/>
            <person name="Durand P.M."/>
            <person name="Michod R.E."/>
            <person name="Nozaki H."/>
            <person name="Olson B.J."/>
        </authorList>
    </citation>
    <scope>NUCLEOTIDE SEQUENCE [LARGE SCALE GENOMIC DNA]</scope>
    <source>
        <strain evidence="6">NIES-2863</strain>
    </source>
</reference>
<dbReference type="CDD" id="cd08838">
    <property type="entry name" value="ArfGap_AGFG"/>
    <property type="match status" value="1"/>
</dbReference>
<accession>A0A150GP02</accession>
<feature type="coiled-coil region" evidence="2">
    <location>
        <begin position="417"/>
        <end position="454"/>
    </location>
</feature>
<proteinExistence type="predicted"/>
<evidence type="ECO:0000313" key="5">
    <source>
        <dbReference type="EMBL" id="KXZ51050.1"/>
    </source>
</evidence>
<comment type="caution">
    <text evidence="5">The sequence shown here is derived from an EMBL/GenBank/DDBJ whole genome shotgun (WGS) entry which is preliminary data.</text>
</comment>
<feature type="region of interest" description="Disordered" evidence="3">
    <location>
        <begin position="271"/>
        <end position="317"/>
    </location>
</feature>
<dbReference type="PROSITE" id="PS50115">
    <property type="entry name" value="ARFGAP"/>
    <property type="match status" value="1"/>
</dbReference>
<dbReference type="PANTHER" id="PTHR36011:SF1">
    <property type="entry name" value="BAT2 DOMAIN PROTEIN"/>
    <property type="match status" value="1"/>
</dbReference>
<feature type="region of interest" description="Disordered" evidence="3">
    <location>
        <begin position="776"/>
        <end position="802"/>
    </location>
</feature>
<dbReference type="GO" id="GO:0008270">
    <property type="term" value="F:zinc ion binding"/>
    <property type="evidence" value="ECO:0007669"/>
    <property type="project" value="UniProtKB-KW"/>
</dbReference>
<feature type="compositionally biased region" description="Basic and acidic residues" evidence="3">
    <location>
        <begin position="982"/>
        <end position="996"/>
    </location>
</feature>
<feature type="compositionally biased region" description="Low complexity" evidence="3">
    <location>
        <begin position="121"/>
        <end position="134"/>
    </location>
</feature>
<dbReference type="PRINTS" id="PR00405">
    <property type="entry name" value="REVINTRACTNG"/>
</dbReference>
<dbReference type="OrthoDB" id="546800at2759"/>
<dbReference type="InterPro" id="IPR038508">
    <property type="entry name" value="ArfGAP_dom_sf"/>
</dbReference>
<dbReference type="Gene3D" id="1.10.220.150">
    <property type="entry name" value="Arf GTPase activating protein"/>
    <property type="match status" value="1"/>
</dbReference>
<name>A0A150GP02_GONPE</name>
<organism evidence="5 6">
    <name type="scientific">Gonium pectorale</name>
    <name type="common">Green alga</name>
    <dbReference type="NCBI Taxonomy" id="33097"/>
    <lineage>
        <taxon>Eukaryota</taxon>
        <taxon>Viridiplantae</taxon>
        <taxon>Chlorophyta</taxon>
        <taxon>core chlorophytes</taxon>
        <taxon>Chlorophyceae</taxon>
        <taxon>CS clade</taxon>
        <taxon>Chlamydomonadales</taxon>
        <taxon>Volvocaceae</taxon>
        <taxon>Gonium</taxon>
    </lineage>
</organism>
<dbReference type="PANTHER" id="PTHR36011">
    <property type="entry name" value="BAT2 DOMAIN PROTEIN"/>
    <property type="match status" value="1"/>
</dbReference>
<dbReference type="InterPro" id="IPR056700">
    <property type="entry name" value="DUF7798"/>
</dbReference>
<keyword evidence="1" id="KW-0862">Zinc</keyword>
<evidence type="ECO:0000313" key="6">
    <source>
        <dbReference type="Proteomes" id="UP000075714"/>
    </source>
</evidence>
<dbReference type="GO" id="GO:0005096">
    <property type="term" value="F:GTPase activator activity"/>
    <property type="evidence" value="ECO:0007669"/>
    <property type="project" value="InterPro"/>
</dbReference>
<feature type="compositionally biased region" description="Low complexity" evidence="3">
    <location>
        <begin position="147"/>
        <end position="185"/>
    </location>
</feature>
<feature type="compositionally biased region" description="Low complexity" evidence="3">
    <location>
        <begin position="1017"/>
        <end position="1033"/>
    </location>
</feature>
<evidence type="ECO:0000256" key="1">
    <source>
        <dbReference type="PROSITE-ProRule" id="PRU00288"/>
    </source>
</evidence>
<feature type="compositionally biased region" description="Acidic residues" evidence="3">
    <location>
        <begin position="357"/>
        <end position="371"/>
    </location>
</feature>
<dbReference type="InterPro" id="IPR037278">
    <property type="entry name" value="ARFGAP/RecO"/>
</dbReference>
<sequence>MSTDKTLRAISLRPDNKRCFNCDALGCSYVVWPLAIFVCTECSGHHMAIGHRVKSISMGKFLPDELVILEAGGNAVAARQWLATWKPEGDARKPVDKNPRKLDAWVRTVFLDKRYFSNTPQQASAAAPRAGAGADNIPVSPTPSLQSSPSAAGTSPSTSASASAAPAPALGQPHPSAHGPPAAASTSGHAGAPASTQPAPAPVHTGSAFATAAPLAAAAASPPTTVQLGFTDNAFGPFTPAAVAAAPAGATAAAAPARQFDPFGSYVTAPAVSSPPAHGQFPPGSQQLQQLQPTPPTGTSFAAAHGPRASAAASSSGFNDDADWVQVQSVALSEITPSHSAAPSPVPKKAPASRVNDDEEEDELDEEDEPEQHEQQQRGSQGGSSGAGWGVGWGAGWGLGALGGKLREVAAGAVRDVKDLTQTVQAALADVTGAEDEEEEARRLSELDRAAEAAAVGNAGGAAGSGEKGDDDDGQEQAAGSALPTAAPRQAAEPARPQGGSAGGHASAAASAGEAFSVGGRADEGDASGPEDPELETGLQAIDAQVEQLATGAARAISSLWGGLSSVAKVVAAEVAASVADVGLGGGGAVRGVAQIGSTLAHTAERGLETVGRTAMVLLEEVAGVGGPAGRRRIWGEEADARAADMGRDPSTFQDFFYIYGGEQLSEELAGLSNECAHLLNRSRSKLEGDQQTALDGALASLGPLFNDLAVLRPAGFADSTAAAGDVPALPQLEAGSRAAADALLAMYDPIGYLAADSAARAEAFLQQLRDTAAAARRQKQQASSEATAKGEDEEGEEDAVREPADCGALLDSFQSHATKRIAEVTTAQLQLLLNLGASLAAPARTGRPSVDGIQWPDSSEQQAALLAGEARRMLADLTAITAAYLDAVSALRPARAGAEVKPDADAGSGSAKGQDAVATPLPEGLEAATLDELEEKLQSYAASASASIQGGYKGLLYAVLLRRLVLEIAQQEAGNEAQGRNVEEQGEAGKEEGVAMKRSGQEQAEDWAESAEAKADAGTAGDTPAGAKDGDA</sequence>
<evidence type="ECO:0000256" key="3">
    <source>
        <dbReference type="SAM" id="MobiDB-lite"/>
    </source>
</evidence>
<feature type="compositionally biased region" description="Low complexity" evidence="3">
    <location>
        <begin position="282"/>
        <end position="316"/>
    </location>
</feature>
<feature type="region of interest" description="Disordered" evidence="3">
    <location>
        <begin position="454"/>
        <end position="513"/>
    </location>
</feature>